<dbReference type="OrthoDB" id="7403325at2759"/>
<dbReference type="Pfam" id="PF00266">
    <property type="entry name" value="Aminotran_5"/>
    <property type="match status" value="1"/>
</dbReference>
<evidence type="ECO:0000259" key="3">
    <source>
        <dbReference type="Pfam" id="PF00266"/>
    </source>
</evidence>
<sequence>MRRLAAESGRGKGVVFTSVKAILAAESATSLPGIPAWEGTPRKAISQTSMNESPATGMFEEAHARAQQAVDGSWPVHSPPQVLQAMLNPLLGHLHPEFTSLISVTCPIAPVPLRDPPKRRCFWHFNSAKWEDLRQYYSDFPWNDYCFHVKDPSLCAERITEVIVSGMEAYIPLTFSNPKARHLGLTLPVLMLSEIERWLTNGTIMDEVKEGLRYLFQTKSEVVCCVSGTGHAGMEATMCNLLEPNDVILIAQNGIWGERAAEMACRHEADVRTVKKPAGDVFHLDELEAALKEHKPAVLFLVQAESSTGALQPIYGVGALCQKYGALLAVDAVASLGGVPFFMDQWGVDVVYTGTQKVISAPPSLAPIAFSHQAMYVFHLSSGFCLAFE</sequence>
<dbReference type="GO" id="GO:0008453">
    <property type="term" value="F:alanine-glyoxylate transaminase activity"/>
    <property type="evidence" value="ECO:0007669"/>
    <property type="project" value="TreeGrafter"/>
</dbReference>
<dbReference type="GO" id="GO:0005777">
    <property type="term" value="C:peroxisome"/>
    <property type="evidence" value="ECO:0007669"/>
    <property type="project" value="TreeGrafter"/>
</dbReference>
<dbReference type="SUPFAM" id="SSF53383">
    <property type="entry name" value="PLP-dependent transferases"/>
    <property type="match status" value="1"/>
</dbReference>
<keyword evidence="5" id="KW-1185">Reference proteome</keyword>
<comment type="caution">
    <text evidence="4">The sequence shown here is derived from an EMBL/GenBank/DDBJ whole genome shotgun (WGS) entry which is preliminary data.</text>
</comment>
<evidence type="ECO:0000256" key="2">
    <source>
        <dbReference type="ARBA" id="ARBA00022898"/>
    </source>
</evidence>
<gene>
    <name evidence="4" type="primary">Agxt</name>
    <name evidence="4" type="ORF">GWK47_033127</name>
</gene>
<feature type="domain" description="Aminotransferase class V" evidence="3">
    <location>
        <begin position="203"/>
        <end position="362"/>
    </location>
</feature>
<name>A0A8J5D3H7_CHIOP</name>
<protein>
    <submittedName>
        <fullName evidence="4">Serine--pyruvate aminotransferase, mitochondrial</fullName>
    </submittedName>
</protein>
<comment type="cofactor">
    <cofactor evidence="1">
        <name>pyridoxal 5'-phosphate</name>
        <dbReference type="ChEBI" id="CHEBI:597326"/>
    </cofactor>
</comment>
<dbReference type="Proteomes" id="UP000770661">
    <property type="component" value="Unassembled WGS sequence"/>
</dbReference>
<keyword evidence="4" id="KW-0808">Transferase</keyword>
<accession>A0A8J5D3H7</accession>
<reference evidence="4" key="1">
    <citation type="submission" date="2020-07" db="EMBL/GenBank/DDBJ databases">
        <title>The High-quality genome of the commercially important snow crab, Chionoecetes opilio.</title>
        <authorList>
            <person name="Jeong J.-H."/>
            <person name="Ryu S."/>
        </authorList>
    </citation>
    <scope>NUCLEOTIDE SEQUENCE</scope>
    <source>
        <strain evidence="4">MADBK_172401_WGS</strain>
        <tissue evidence="4">Digestive gland</tissue>
    </source>
</reference>
<dbReference type="Gene3D" id="3.40.640.10">
    <property type="entry name" value="Type I PLP-dependent aspartate aminotransferase-like (Major domain)"/>
    <property type="match status" value="1"/>
</dbReference>
<keyword evidence="2" id="KW-0663">Pyridoxal phosphate</keyword>
<dbReference type="InterPro" id="IPR015424">
    <property type="entry name" value="PyrdxlP-dep_Trfase"/>
</dbReference>
<dbReference type="PANTHER" id="PTHR21152">
    <property type="entry name" value="AMINOTRANSFERASE CLASS V"/>
    <property type="match status" value="1"/>
</dbReference>
<evidence type="ECO:0000256" key="1">
    <source>
        <dbReference type="ARBA" id="ARBA00001933"/>
    </source>
</evidence>
<dbReference type="InterPro" id="IPR000192">
    <property type="entry name" value="Aminotrans_V_dom"/>
</dbReference>
<evidence type="ECO:0000313" key="4">
    <source>
        <dbReference type="EMBL" id="KAG0728132.1"/>
    </source>
</evidence>
<dbReference type="GO" id="GO:0004760">
    <property type="term" value="F:L-serine-pyruvate transaminase activity"/>
    <property type="evidence" value="ECO:0007669"/>
    <property type="project" value="TreeGrafter"/>
</dbReference>
<dbReference type="EMBL" id="JACEEZ010002592">
    <property type="protein sequence ID" value="KAG0728132.1"/>
    <property type="molecule type" value="Genomic_DNA"/>
</dbReference>
<dbReference type="PANTHER" id="PTHR21152:SF40">
    <property type="entry name" value="ALANINE--GLYOXYLATE AMINOTRANSFERASE"/>
    <property type="match status" value="1"/>
</dbReference>
<proteinExistence type="predicted"/>
<evidence type="ECO:0000313" key="5">
    <source>
        <dbReference type="Proteomes" id="UP000770661"/>
    </source>
</evidence>
<dbReference type="GO" id="GO:0019265">
    <property type="term" value="P:glycine biosynthetic process, by transamination of glyoxylate"/>
    <property type="evidence" value="ECO:0007669"/>
    <property type="project" value="TreeGrafter"/>
</dbReference>
<organism evidence="4 5">
    <name type="scientific">Chionoecetes opilio</name>
    <name type="common">Atlantic snow crab</name>
    <name type="synonym">Cancer opilio</name>
    <dbReference type="NCBI Taxonomy" id="41210"/>
    <lineage>
        <taxon>Eukaryota</taxon>
        <taxon>Metazoa</taxon>
        <taxon>Ecdysozoa</taxon>
        <taxon>Arthropoda</taxon>
        <taxon>Crustacea</taxon>
        <taxon>Multicrustacea</taxon>
        <taxon>Malacostraca</taxon>
        <taxon>Eumalacostraca</taxon>
        <taxon>Eucarida</taxon>
        <taxon>Decapoda</taxon>
        <taxon>Pleocyemata</taxon>
        <taxon>Brachyura</taxon>
        <taxon>Eubrachyura</taxon>
        <taxon>Majoidea</taxon>
        <taxon>Majidae</taxon>
        <taxon>Chionoecetes</taxon>
    </lineage>
</organism>
<keyword evidence="4" id="KW-0032">Aminotransferase</keyword>
<dbReference type="AlphaFoldDB" id="A0A8J5D3H7"/>
<dbReference type="InterPro" id="IPR015421">
    <property type="entry name" value="PyrdxlP-dep_Trfase_major"/>
</dbReference>